<gene>
    <name evidence="1" type="ORF">ASZ90_008431</name>
</gene>
<reference evidence="1" key="1">
    <citation type="journal article" date="2015" name="Proc. Natl. Acad. Sci. U.S.A.">
        <title>Networks of energetic and metabolic interactions define dynamics in microbial communities.</title>
        <authorList>
            <person name="Embree M."/>
            <person name="Liu J.K."/>
            <person name="Al-Bassam M.M."/>
            <person name="Zengler K."/>
        </authorList>
    </citation>
    <scope>NUCLEOTIDE SEQUENCE</scope>
</reference>
<proteinExistence type="predicted"/>
<protein>
    <submittedName>
        <fullName evidence="1">Uncharacterized protein</fullName>
    </submittedName>
</protein>
<name>A0A0W8FN97_9ZZZZ</name>
<accession>A0A0W8FN97</accession>
<comment type="caution">
    <text evidence="1">The sequence shown here is derived from an EMBL/GenBank/DDBJ whole genome shotgun (WGS) entry which is preliminary data.</text>
</comment>
<dbReference type="EMBL" id="LNQE01001019">
    <property type="protein sequence ID" value="KUG21811.1"/>
    <property type="molecule type" value="Genomic_DNA"/>
</dbReference>
<dbReference type="AlphaFoldDB" id="A0A0W8FN97"/>
<evidence type="ECO:0000313" key="1">
    <source>
        <dbReference type="EMBL" id="KUG21811.1"/>
    </source>
</evidence>
<organism evidence="1">
    <name type="scientific">hydrocarbon metagenome</name>
    <dbReference type="NCBI Taxonomy" id="938273"/>
    <lineage>
        <taxon>unclassified sequences</taxon>
        <taxon>metagenomes</taxon>
        <taxon>ecological metagenomes</taxon>
    </lineage>
</organism>
<sequence length="49" mass="5730">MYNTPKSLPGVCLASAWPLNIIFDLEWYYWLIDFIFDINIKCLKKSSTG</sequence>